<protein>
    <submittedName>
        <fullName evidence="2">Uncharacterized protein</fullName>
    </submittedName>
</protein>
<evidence type="ECO:0000313" key="2">
    <source>
        <dbReference type="EMBL" id="UJF32509.1"/>
    </source>
</evidence>
<evidence type="ECO:0000256" key="1">
    <source>
        <dbReference type="SAM" id="Phobius"/>
    </source>
</evidence>
<keyword evidence="1" id="KW-0472">Membrane</keyword>
<sequence length="141" mass="15705">MRRNILLSFAAHVLALIVTLIVFAMGSHAVFLGLAIVAALLTYAACGYACLRPLNNAITSLLSVSFVSLIGLMIGLYGLIFPSPMGFNWMIFLGYHLYVFGLFQALQFDPGPPYTIWFFITPSLFLWLGLQLRLRRKGRSN</sequence>
<keyword evidence="3" id="KW-1185">Reference proteome</keyword>
<dbReference type="Proteomes" id="UP001649230">
    <property type="component" value="Chromosome"/>
</dbReference>
<feature type="transmembrane region" description="Helical" evidence="1">
    <location>
        <begin position="6"/>
        <end position="24"/>
    </location>
</feature>
<accession>A0ABY3SEU4</accession>
<reference evidence="2 3" key="1">
    <citation type="journal article" date="2024" name="Int. J. Syst. Evol. Microbiol.">
        <title>Paenibacillus hexagrammi sp. nov., a novel bacterium isolated from the gut content of Hexagrammos agrammus.</title>
        <authorList>
            <person name="Jung H.K."/>
            <person name="Kim D.G."/>
            <person name="Zin H."/>
            <person name="Park J."/>
            <person name="Jung H."/>
            <person name="Kim Y.O."/>
            <person name="Kong H.J."/>
            <person name="Kim J.W."/>
            <person name="Kim Y.S."/>
        </authorList>
    </citation>
    <scope>NUCLEOTIDE SEQUENCE [LARGE SCALE GENOMIC DNA]</scope>
    <source>
        <strain evidence="2 3">YPD9-1</strain>
    </source>
</reference>
<feature type="transmembrane region" description="Helical" evidence="1">
    <location>
        <begin position="57"/>
        <end position="80"/>
    </location>
</feature>
<keyword evidence="1" id="KW-0812">Transmembrane</keyword>
<organism evidence="2 3">
    <name type="scientific">Paenibacillus hexagrammi</name>
    <dbReference type="NCBI Taxonomy" id="2908839"/>
    <lineage>
        <taxon>Bacteria</taxon>
        <taxon>Bacillati</taxon>
        <taxon>Bacillota</taxon>
        <taxon>Bacilli</taxon>
        <taxon>Bacillales</taxon>
        <taxon>Paenibacillaceae</taxon>
        <taxon>Paenibacillus</taxon>
    </lineage>
</organism>
<keyword evidence="1" id="KW-1133">Transmembrane helix</keyword>
<name>A0ABY3SEU4_9BACL</name>
<evidence type="ECO:0000313" key="3">
    <source>
        <dbReference type="Proteomes" id="UP001649230"/>
    </source>
</evidence>
<gene>
    <name evidence="2" type="ORF">L0M14_22975</name>
</gene>
<proteinExistence type="predicted"/>
<dbReference type="RefSeq" id="WP_235118859.1">
    <property type="nucleotide sequence ID" value="NZ_CP090978.1"/>
</dbReference>
<dbReference type="EMBL" id="CP090978">
    <property type="protein sequence ID" value="UJF32509.1"/>
    <property type="molecule type" value="Genomic_DNA"/>
</dbReference>
<feature type="transmembrane region" description="Helical" evidence="1">
    <location>
        <begin position="114"/>
        <end position="132"/>
    </location>
</feature>
<feature type="transmembrane region" description="Helical" evidence="1">
    <location>
        <begin position="31"/>
        <end position="51"/>
    </location>
</feature>